<evidence type="ECO:0000313" key="1">
    <source>
        <dbReference type="EMBL" id="KYN24872.1"/>
    </source>
</evidence>
<evidence type="ECO:0000313" key="2">
    <source>
        <dbReference type="Proteomes" id="UP000075349"/>
    </source>
</evidence>
<accession>A0A151JGQ6</accession>
<dbReference type="AlphaFoldDB" id="A0A151JGQ6"/>
<organism evidence="1 2">
    <name type="scientific">Vibrio cidicii</name>
    <dbReference type="NCBI Taxonomy" id="1763883"/>
    <lineage>
        <taxon>Bacteria</taxon>
        <taxon>Pseudomonadati</taxon>
        <taxon>Pseudomonadota</taxon>
        <taxon>Gammaproteobacteria</taxon>
        <taxon>Vibrionales</taxon>
        <taxon>Vibrionaceae</taxon>
        <taxon>Vibrio</taxon>
    </lineage>
</organism>
<dbReference type="Proteomes" id="UP000075349">
    <property type="component" value="Unassembled WGS sequence"/>
</dbReference>
<proteinExistence type="predicted"/>
<name>A0A151JGQ6_9VIBR</name>
<gene>
    <name evidence="1" type="ORF">AUQ44_03320</name>
</gene>
<comment type="caution">
    <text evidence="1">The sequence shown here is derived from an EMBL/GenBank/DDBJ whole genome shotgun (WGS) entry which is preliminary data.</text>
</comment>
<sequence length="97" mass="11494">MSVLSFEQKLRLSELRLLKESESFVLVRFFDETEQREKGLSDSYYVSEESDMEEDILKAKYFDIEEQAYTFKSDQNVKAIPVKVLAMFEMEKTKNES</sequence>
<protein>
    <submittedName>
        <fullName evidence="1">Uncharacterized protein</fullName>
    </submittedName>
</protein>
<dbReference type="EMBL" id="LOMK01000001">
    <property type="protein sequence ID" value="KYN24872.1"/>
    <property type="molecule type" value="Genomic_DNA"/>
</dbReference>
<reference evidence="2" key="1">
    <citation type="submission" date="2015-12" db="EMBL/GenBank/DDBJ databases">
        <authorList>
            <person name="Tarr C.L."/>
            <person name="Gladney L.M."/>
        </authorList>
    </citation>
    <scope>NUCLEOTIDE SEQUENCE [LARGE SCALE GENOMIC DNA]</scope>
    <source>
        <strain evidence="2">2756-81</strain>
    </source>
</reference>